<evidence type="ECO:0000256" key="1">
    <source>
        <dbReference type="ARBA" id="ARBA00022793"/>
    </source>
</evidence>
<keyword evidence="2" id="KW-0865">Zymogen</keyword>
<dbReference type="RefSeq" id="WP_238721626.1">
    <property type="nucleotide sequence ID" value="NZ_JAHQCW010000015.1"/>
</dbReference>
<dbReference type="GO" id="GO:0008654">
    <property type="term" value="P:phospholipid biosynthetic process"/>
    <property type="evidence" value="ECO:0007669"/>
    <property type="project" value="InterPro"/>
</dbReference>
<dbReference type="PANTHER" id="PTHR10067">
    <property type="entry name" value="PHOSPHATIDYLSERINE DECARBOXYLASE"/>
    <property type="match status" value="1"/>
</dbReference>
<dbReference type="GO" id="GO:0004609">
    <property type="term" value="F:phosphatidylserine decarboxylase activity"/>
    <property type="evidence" value="ECO:0007669"/>
    <property type="project" value="InterPro"/>
</dbReference>
<evidence type="ECO:0000256" key="4">
    <source>
        <dbReference type="ARBA" id="ARBA00023317"/>
    </source>
</evidence>
<sequence length="290" mass="33023">MKYYDREGRLTEKSSVQDRLLKALYTHAAGRLLLKPLICPTVSKAGGCILNSRVSALLVKPFVRLNRMDLSQCEKKKFHSFNDFFTRRLQRTARPVASGEQVLISPCDGKLSVWPIGDDRRFQIKDTWYTLTELLRSETLANRFEGGFACVFRLTVDDYHRYCYMADGLKSANRKIPGKLHTVNPIANDCYPIYKENTREYCLLKTKRFGNLLIMEVGALMVGRITNYQSRKTFVSKGEEKGRFEFGGSTIVVLMPKGRVRLDEDLIEHTRMGGETIVKMGERIGVSAGS</sequence>
<keyword evidence="6" id="KW-1185">Reference proteome</keyword>
<dbReference type="AlphaFoldDB" id="A0A949NEB5"/>
<evidence type="ECO:0000313" key="5">
    <source>
        <dbReference type="EMBL" id="MBU9736996.1"/>
    </source>
</evidence>
<reference evidence="5" key="1">
    <citation type="submission" date="2021-06" db="EMBL/GenBank/DDBJ databases">
        <title>Description of novel taxa of the family Lachnospiraceae.</title>
        <authorList>
            <person name="Chaplin A.V."/>
            <person name="Sokolova S.R."/>
            <person name="Pikina A.P."/>
            <person name="Korzhanova M."/>
            <person name="Belova V."/>
            <person name="Korostin D."/>
            <person name="Efimov B.A."/>
        </authorList>
    </citation>
    <scope>NUCLEOTIDE SEQUENCE</scope>
    <source>
        <strain evidence="5">ASD5720</strain>
    </source>
</reference>
<protein>
    <submittedName>
        <fullName evidence="5">Phosphatidylserine decarboxylase</fullName>
    </submittedName>
</protein>
<keyword evidence="4" id="KW-0670">Pyruvate</keyword>
<dbReference type="Proteomes" id="UP000712157">
    <property type="component" value="Unassembled WGS sequence"/>
</dbReference>
<gene>
    <name evidence="5" type="ORF">KTH89_10630</name>
</gene>
<dbReference type="EMBL" id="JAHQCW010000015">
    <property type="protein sequence ID" value="MBU9736996.1"/>
    <property type="molecule type" value="Genomic_DNA"/>
</dbReference>
<name>A0A949NEB5_9FIRM</name>
<comment type="caution">
    <text evidence="5">The sequence shown here is derived from an EMBL/GenBank/DDBJ whole genome shotgun (WGS) entry which is preliminary data.</text>
</comment>
<organism evidence="5 6">
    <name type="scientific">Diplocloster agilis</name>
    <dbReference type="NCBI Taxonomy" id="2850323"/>
    <lineage>
        <taxon>Bacteria</taxon>
        <taxon>Bacillati</taxon>
        <taxon>Bacillota</taxon>
        <taxon>Clostridia</taxon>
        <taxon>Lachnospirales</taxon>
        <taxon>Lachnospiraceae</taxon>
        <taxon>Diplocloster</taxon>
    </lineage>
</organism>
<keyword evidence="1" id="KW-0210">Decarboxylase</keyword>
<keyword evidence="3" id="KW-0456">Lyase</keyword>
<dbReference type="InterPro" id="IPR003817">
    <property type="entry name" value="PS_Dcarbxylase"/>
</dbReference>
<proteinExistence type="predicted"/>
<evidence type="ECO:0000256" key="2">
    <source>
        <dbReference type="ARBA" id="ARBA00023145"/>
    </source>
</evidence>
<accession>A0A949NEB5</accession>
<dbReference type="Pfam" id="PF02666">
    <property type="entry name" value="PS_Dcarbxylase"/>
    <property type="match status" value="1"/>
</dbReference>
<evidence type="ECO:0000256" key="3">
    <source>
        <dbReference type="ARBA" id="ARBA00023239"/>
    </source>
</evidence>
<evidence type="ECO:0000313" key="6">
    <source>
        <dbReference type="Proteomes" id="UP000712157"/>
    </source>
</evidence>